<dbReference type="AlphaFoldDB" id="A0A3B0YKC2"/>
<dbReference type="EC" id="1.14.13.1" evidence="4"/>
<dbReference type="PANTHER" id="PTHR13789:SF309">
    <property type="entry name" value="PUTATIVE (AFU_ORTHOLOGUE AFUA_6G14510)-RELATED"/>
    <property type="match status" value="1"/>
</dbReference>
<keyword evidence="2" id="KW-0503">Monooxygenase</keyword>
<protein>
    <submittedName>
        <fullName evidence="4">Salicylate hydroxylase</fullName>
        <ecNumber evidence="4">1.14.13.1</ecNumber>
    </submittedName>
</protein>
<dbReference type="InterPro" id="IPR050493">
    <property type="entry name" value="FAD-dep_Monooxygenase_BioMet"/>
</dbReference>
<dbReference type="Pfam" id="PF01494">
    <property type="entry name" value="FAD_binding_3"/>
    <property type="match status" value="1"/>
</dbReference>
<dbReference type="GO" id="GO:0018658">
    <property type="term" value="F:salicylate 1-monooxygenase activity"/>
    <property type="evidence" value="ECO:0007669"/>
    <property type="project" value="UniProtKB-EC"/>
</dbReference>
<evidence type="ECO:0000313" key="4">
    <source>
        <dbReference type="EMBL" id="VAW75987.1"/>
    </source>
</evidence>
<dbReference type="InterPro" id="IPR002938">
    <property type="entry name" value="FAD-bd"/>
</dbReference>
<evidence type="ECO:0000256" key="1">
    <source>
        <dbReference type="ARBA" id="ARBA00023002"/>
    </source>
</evidence>
<proteinExistence type="predicted"/>
<dbReference type="Gene3D" id="3.50.50.60">
    <property type="entry name" value="FAD/NAD(P)-binding domain"/>
    <property type="match status" value="1"/>
</dbReference>
<accession>A0A3B0YKC2</accession>
<evidence type="ECO:0000256" key="2">
    <source>
        <dbReference type="ARBA" id="ARBA00023033"/>
    </source>
</evidence>
<dbReference type="GO" id="GO:0071949">
    <property type="term" value="F:FAD binding"/>
    <property type="evidence" value="ECO:0007669"/>
    <property type="project" value="InterPro"/>
</dbReference>
<evidence type="ECO:0000259" key="3">
    <source>
        <dbReference type="Pfam" id="PF01494"/>
    </source>
</evidence>
<keyword evidence="1 4" id="KW-0560">Oxidoreductase</keyword>
<dbReference type="SUPFAM" id="SSF51905">
    <property type="entry name" value="FAD/NAD(P)-binding domain"/>
    <property type="match status" value="1"/>
</dbReference>
<dbReference type="PRINTS" id="PR00420">
    <property type="entry name" value="RNGMNOXGNASE"/>
</dbReference>
<name>A0A3B0YKC2_9ZZZZ</name>
<feature type="domain" description="FAD-binding" evidence="3">
    <location>
        <begin position="32"/>
        <end position="203"/>
    </location>
</feature>
<dbReference type="InterPro" id="IPR036188">
    <property type="entry name" value="FAD/NAD-bd_sf"/>
</dbReference>
<dbReference type="EMBL" id="UOFL01000096">
    <property type="protein sequence ID" value="VAW75987.1"/>
    <property type="molecule type" value="Genomic_DNA"/>
</dbReference>
<sequence>MGVNVKYGQTIKKLTSKSGASNICFEDGSVAHADMIIGADGRMSSAARKFVNGDNQPVYQGFINWIGIYEGKSPLFTDLEIKDYWGIGERFSIVPVSSTIAYWAAGVASDSIGHNIPIDYKSELLTIFQDWPEPVTTLIKKTSLTNINKVYVHDHNPIESWHRDNVLVIGDAAHAPLPTSGQGACQALEDAWHLGELLKNYNGNLEALFQKFTEIRHSKTSSIISGARQFAAFLFMNDKNASTQRNSKSISTDYDAMVNGMANAWSSELPMLIKR</sequence>
<gene>
    <name evidence="4" type="ORF">MNBD_GAMMA12-2656</name>
</gene>
<dbReference type="PANTHER" id="PTHR13789">
    <property type="entry name" value="MONOOXYGENASE"/>
    <property type="match status" value="1"/>
</dbReference>
<organism evidence="4">
    <name type="scientific">hydrothermal vent metagenome</name>
    <dbReference type="NCBI Taxonomy" id="652676"/>
    <lineage>
        <taxon>unclassified sequences</taxon>
        <taxon>metagenomes</taxon>
        <taxon>ecological metagenomes</taxon>
    </lineage>
</organism>
<reference evidence="4" key="1">
    <citation type="submission" date="2018-06" db="EMBL/GenBank/DDBJ databases">
        <authorList>
            <person name="Zhirakovskaya E."/>
        </authorList>
    </citation>
    <scope>NUCLEOTIDE SEQUENCE</scope>
</reference>